<evidence type="ECO:0000256" key="2">
    <source>
        <dbReference type="ARBA" id="ARBA00022516"/>
    </source>
</evidence>
<name>A0A1L8QVR2_9ENTE</name>
<sequence>MKEVENMGLVYEMPHEVSYYECDLTGTMTVSMLVAVAIKSSEQQSALLNRGTDYIHSIGLNWIITDYLISLERLPRVGESLVFKTEAKSYNRFFCYRSFWVFDQEGQLLVEIESVFALMNQTTRKLARVQDEIIVPYETEKQTTIKRMESILPVEEGESMLVTSQFYDIDENKHVNNAVYFQWLFSPLGFDFLTTFIPTKIRVRFEKEILYGSQSQSVFEKKEEDNHVTTLHEISVKDEICCRAQIEWKKIETLD</sequence>
<organism evidence="10 11">
    <name type="scientific">Enterococcus aquimarinus</name>
    <dbReference type="NCBI Taxonomy" id="328396"/>
    <lineage>
        <taxon>Bacteria</taxon>
        <taxon>Bacillati</taxon>
        <taxon>Bacillota</taxon>
        <taxon>Bacilli</taxon>
        <taxon>Lactobacillales</taxon>
        <taxon>Enterococcaceae</taxon>
        <taxon>Enterococcus</taxon>
    </lineage>
</organism>
<gene>
    <name evidence="10" type="ORF">RU93_GL001582</name>
</gene>
<protein>
    <recommendedName>
        <fullName evidence="12">Acyl-ACP thioesterase</fullName>
    </recommendedName>
</protein>
<dbReference type="Gene3D" id="3.10.129.10">
    <property type="entry name" value="Hotdog Thioesterase"/>
    <property type="match status" value="1"/>
</dbReference>
<feature type="domain" description="Acyl-ACP thioesterase-like C-terminal" evidence="9">
    <location>
        <begin position="155"/>
        <end position="250"/>
    </location>
</feature>
<dbReference type="GO" id="GO:0016297">
    <property type="term" value="F:fatty acyl-[ACP] hydrolase activity"/>
    <property type="evidence" value="ECO:0007669"/>
    <property type="project" value="InterPro"/>
</dbReference>
<keyword evidence="6" id="KW-0443">Lipid metabolism</keyword>
<dbReference type="CDD" id="cd00586">
    <property type="entry name" value="4HBT"/>
    <property type="match status" value="1"/>
</dbReference>
<dbReference type="InterPro" id="IPR045023">
    <property type="entry name" value="FATA/B"/>
</dbReference>
<evidence type="ECO:0000313" key="11">
    <source>
        <dbReference type="Proteomes" id="UP000182149"/>
    </source>
</evidence>
<keyword evidence="2" id="KW-0444">Lipid biosynthesis</keyword>
<evidence type="ECO:0008006" key="12">
    <source>
        <dbReference type="Google" id="ProtNLM"/>
    </source>
</evidence>
<dbReference type="Proteomes" id="UP000182149">
    <property type="component" value="Unassembled WGS sequence"/>
</dbReference>
<evidence type="ECO:0000256" key="1">
    <source>
        <dbReference type="ARBA" id="ARBA00006500"/>
    </source>
</evidence>
<reference evidence="10 11" key="1">
    <citation type="submission" date="2014-12" db="EMBL/GenBank/DDBJ databases">
        <title>Draft genome sequences of 29 type strains of Enterococci.</title>
        <authorList>
            <person name="Zhong Z."/>
            <person name="Sun Z."/>
            <person name="Liu W."/>
            <person name="Zhang W."/>
            <person name="Zhang H."/>
        </authorList>
    </citation>
    <scope>NUCLEOTIDE SEQUENCE [LARGE SCALE GENOMIC DNA]</scope>
    <source>
        <strain evidence="10 11">DSM 17690</strain>
    </source>
</reference>
<dbReference type="Pfam" id="PF20791">
    <property type="entry name" value="Acyl-ACP_TE_C"/>
    <property type="match status" value="1"/>
</dbReference>
<keyword evidence="3" id="KW-0378">Hydrolase</keyword>
<evidence type="ECO:0000259" key="9">
    <source>
        <dbReference type="Pfam" id="PF20791"/>
    </source>
</evidence>
<dbReference type="EMBL" id="JXKD01000003">
    <property type="protein sequence ID" value="OJG11587.1"/>
    <property type="molecule type" value="Genomic_DNA"/>
</dbReference>
<dbReference type="GO" id="GO:0000036">
    <property type="term" value="F:acyl carrier activity"/>
    <property type="evidence" value="ECO:0007669"/>
    <property type="project" value="TreeGrafter"/>
</dbReference>
<dbReference type="SUPFAM" id="SSF54637">
    <property type="entry name" value="Thioesterase/thiol ester dehydrase-isomerase"/>
    <property type="match status" value="2"/>
</dbReference>
<dbReference type="InterPro" id="IPR002864">
    <property type="entry name" value="Acyl-ACP_thioesterase_NHD"/>
</dbReference>
<proteinExistence type="inferred from homology"/>
<keyword evidence="4" id="KW-0276">Fatty acid metabolism</keyword>
<dbReference type="PANTHER" id="PTHR31727:SF6">
    <property type="entry name" value="OLEOYL-ACYL CARRIER PROTEIN THIOESTERASE 1, CHLOROPLASTIC"/>
    <property type="match status" value="1"/>
</dbReference>
<dbReference type="AlphaFoldDB" id="A0A1L8QVR2"/>
<dbReference type="InterPro" id="IPR049427">
    <property type="entry name" value="Acyl-ACP_TE_C"/>
</dbReference>
<keyword evidence="5" id="KW-0809">Transit peptide</keyword>
<dbReference type="Pfam" id="PF01643">
    <property type="entry name" value="Acyl-ACP_TE"/>
    <property type="match status" value="1"/>
</dbReference>
<keyword evidence="11" id="KW-1185">Reference proteome</keyword>
<accession>A0A1L8QVR2</accession>
<evidence type="ECO:0000256" key="7">
    <source>
        <dbReference type="ARBA" id="ARBA00023160"/>
    </source>
</evidence>
<dbReference type="PANTHER" id="PTHR31727">
    <property type="entry name" value="OLEOYL-ACYL CARRIER PROTEIN THIOESTERASE 1, CHLOROPLASTIC"/>
    <property type="match status" value="1"/>
</dbReference>
<evidence type="ECO:0000313" key="10">
    <source>
        <dbReference type="EMBL" id="OJG11587.1"/>
    </source>
</evidence>
<evidence type="ECO:0000259" key="8">
    <source>
        <dbReference type="Pfam" id="PF01643"/>
    </source>
</evidence>
<evidence type="ECO:0000256" key="4">
    <source>
        <dbReference type="ARBA" id="ARBA00022832"/>
    </source>
</evidence>
<dbReference type="STRING" id="328396.RU93_GL001582"/>
<evidence type="ECO:0000256" key="5">
    <source>
        <dbReference type="ARBA" id="ARBA00022946"/>
    </source>
</evidence>
<comment type="caution">
    <text evidence="10">The sequence shown here is derived from an EMBL/GenBank/DDBJ whole genome shotgun (WGS) entry which is preliminary data.</text>
</comment>
<evidence type="ECO:0000256" key="3">
    <source>
        <dbReference type="ARBA" id="ARBA00022801"/>
    </source>
</evidence>
<comment type="similarity">
    <text evidence="1">Belongs to the acyl-ACP thioesterase family.</text>
</comment>
<dbReference type="InterPro" id="IPR029069">
    <property type="entry name" value="HotDog_dom_sf"/>
</dbReference>
<feature type="domain" description="Acyl-ACP thioesterase N-terminal hotdog" evidence="8">
    <location>
        <begin position="8"/>
        <end position="137"/>
    </location>
</feature>
<keyword evidence="7" id="KW-0275">Fatty acid biosynthesis</keyword>
<evidence type="ECO:0000256" key="6">
    <source>
        <dbReference type="ARBA" id="ARBA00023098"/>
    </source>
</evidence>